<dbReference type="Pfam" id="PF00632">
    <property type="entry name" value="HECT"/>
    <property type="match status" value="1"/>
</dbReference>
<feature type="domain" description="HECT" evidence="5">
    <location>
        <begin position="2877"/>
        <end position="3022"/>
    </location>
</feature>
<evidence type="ECO:0008006" key="8">
    <source>
        <dbReference type="Google" id="ProtNLM"/>
    </source>
</evidence>
<dbReference type="Proteomes" id="UP001165060">
    <property type="component" value="Unassembled WGS sequence"/>
</dbReference>
<feature type="active site" description="Glycyl thioester intermediate" evidence="2">
    <location>
        <position position="2985"/>
    </location>
</feature>
<dbReference type="SMART" id="SM00449">
    <property type="entry name" value="SPRY"/>
    <property type="match status" value="2"/>
</dbReference>
<feature type="non-terminal residue" evidence="6">
    <location>
        <position position="1"/>
    </location>
</feature>
<reference evidence="6 7" key="1">
    <citation type="journal article" date="2023" name="Commun. Biol.">
        <title>Genome analysis of Parmales, the sister group of diatoms, reveals the evolutionary specialization of diatoms from phago-mixotrophs to photoautotrophs.</title>
        <authorList>
            <person name="Ban H."/>
            <person name="Sato S."/>
            <person name="Yoshikawa S."/>
            <person name="Yamada K."/>
            <person name="Nakamura Y."/>
            <person name="Ichinomiya M."/>
            <person name="Sato N."/>
            <person name="Blanc-Mathieu R."/>
            <person name="Endo H."/>
            <person name="Kuwata A."/>
            <person name="Ogata H."/>
        </authorList>
    </citation>
    <scope>NUCLEOTIDE SEQUENCE [LARGE SCALE GENOMIC DNA]</scope>
</reference>
<evidence type="ECO:0000256" key="1">
    <source>
        <dbReference type="ARBA" id="ARBA00022786"/>
    </source>
</evidence>
<dbReference type="EMBL" id="BRYB01000229">
    <property type="protein sequence ID" value="GMI25746.1"/>
    <property type="molecule type" value="Genomic_DNA"/>
</dbReference>
<evidence type="ECO:0000256" key="2">
    <source>
        <dbReference type="PROSITE-ProRule" id="PRU00104"/>
    </source>
</evidence>
<gene>
    <name evidence="6" type="ORF">TeGR_g9459</name>
</gene>
<comment type="caution">
    <text evidence="6">The sequence shown here is derived from an EMBL/GenBank/DDBJ whole genome shotgun (WGS) entry which is preliminary data.</text>
</comment>
<dbReference type="InterPro" id="IPR001870">
    <property type="entry name" value="B30.2/SPRY"/>
</dbReference>
<dbReference type="Gene3D" id="2.60.120.920">
    <property type="match status" value="2"/>
</dbReference>
<keyword evidence="1 2" id="KW-0833">Ubl conjugation pathway</keyword>
<dbReference type="Pfam" id="PF00622">
    <property type="entry name" value="SPRY"/>
    <property type="match status" value="1"/>
</dbReference>
<dbReference type="InterPro" id="IPR013320">
    <property type="entry name" value="ConA-like_dom_sf"/>
</dbReference>
<protein>
    <recommendedName>
        <fullName evidence="8">HECT-type E3 ubiquitin transferase</fullName>
    </recommendedName>
</protein>
<dbReference type="SUPFAM" id="SSF49899">
    <property type="entry name" value="Concanavalin A-like lectins/glucanases"/>
    <property type="match status" value="2"/>
</dbReference>
<dbReference type="SMART" id="SM00119">
    <property type="entry name" value="HECTc"/>
    <property type="match status" value="1"/>
</dbReference>
<evidence type="ECO:0000256" key="3">
    <source>
        <dbReference type="SAM" id="MobiDB-lite"/>
    </source>
</evidence>
<dbReference type="InterPro" id="IPR042469">
    <property type="entry name" value="HECTD3"/>
</dbReference>
<name>A0ABQ6MG63_9STRA</name>
<keyword evidence="7" id="KW-1185">Reference proteome</keyword>
<dbReference type="CDD" id="cd11709">
    <property type="entry name" value="SPRY"/>
    <property type="match status" value="2"/>
</dbReference>
<dbReference type="InterPro" id="IPR035983">
    <property type="entry name" value="Hect_E3_ubiquitin_ligase"/>
</dbReference>
<organism evidence="6 7">
    <name type="scientific">Tetraparma gracilis</name>
    <dbReference type="NCBI Taxonomy" id="2962635"/>
    <lineage>
        <taxon>Eukaryota</taxon>
        <taxon>Sar</taxon>
        <taxon>Stramenopiles</taxon>
        <taxon>Ochrophyta</taxon>
        <taxon>Bolidophyceae</taxon>
        <taxon>Parmales</taxon>
        <taxon>Triparmaceae</taxon>
        <taxon>Tetraparma</taxon>
    </lineage>
</organism>
<dbReference type="SUPFAM" id="SSF56204">
    <property type="entry name" value="Hect, E3 ligase catalytic domain"/>
    <property type="match status" value="1"/>
</dbReference>
<dbReference type="Gene3D" id="2.30.30.40">
    <property type="entry name" value="SH3 Domains"/>
    <property type="match status" value="1"/>
</dbReference>
<evidence type="ECO:0000313" key="6">
    <source>
        <dbReference type="EMBL" id="GMI25746.1"/>
    </source>
</evidence>
<dbReference type="InterPro" id="IPR000569">
    <property type="entry name" value="HECT_dom"/>
</dbReference>
<dbReference type="PROSITE" id="PS50188">
    <property type="entry name" value="B302_SPRY"/>
    <property type="match status" value="1"/>
</dbReference>
<dbReference type="PANTHER" id="PTHR46654:SF1">
    <property type="entry name" value="E3 UBIQUITIN-PROTEIN LIGASE HECTD3"/>
    <property type="match status" value="1"/>
</dbReference>
<sequence length="3032" mass="318352">YKVIREDGSAEDWGEAFGNLPEDEPLYPTVGLYQKDDKVSIMLVGEDEDGSEKNDGERAERELGAWHAGEILDKLGGSLPSPPASLLPCALAVASALSAVDPSFWAGGEGRGALKSSMLACASGIDALGLGGPLIGPVEGTWQMRSSSASGMPAQTYDVALARGAGEDGCYEVAGESQGGELKKTTGGNAVSVKGTVTNSTINLVEDWSSASPDETGLPCICMIEGKLDYAGRRFEGTFRDKATGAGGDIVGVKLGEPEEEDEDRVLKQVESLLCRAYGRACEAACSPKAATLSVSDVSKLQTACDDLVGVNSKLLALGLGTGGVEVQVQVDGNNGPLATLAKEEFSAARRKIIEGIAGLSGGEAEEEAWRAGREILEARCRSEMGKGGGAKAGLLRCCGEVSQAMDFVLGLDMGSAGMSVEDAAGAVKSFLACAAKHTGGEVVIGDLLEGATKHLKKQTARAEACAAQFTALSALLSSLNLPAATESLLHSLPVMVNSAASSFQSSGASAASLAGLQAAIAAAFSSFSVDSLPLLSYLSTFLLDLPPALFGLLTQTDIFALLGSTVQANGAAYVGGGGDGLEKQLVAGSWRVAHALIHPLKSCPTDDPVGAPVLTLLMGTLCSEIARMTTALETVCRAQRALRAKEVAEKEIEKIKKTLTGAEGLGGSKKKRANPAETAAKASPARNDLRQASGQEYLVFLLGLAHSLLDNKLCLQLMSEGGFVASCRQILQPGFFEDAKRKAMRMLRTLGPQAVLPGVLLEDLLVVAGGVVGDVHIGGGGGKFENELERSEAVSVVRTFMAQNEQWAAAFTEAADASAESSNFASPHWALKGVLAVLGGMPLAPQVGGFALLTNSPQQAAAGGKPKTIGFGTEHVAAGLECEKLPAGIISKVSESAGGGGNCEVVVANRQGMDCDQEQGFVGHSKDGGITVKAMRTSMSEVQLIPEFPLVVDASYGKRGIDLLRSCLSFFRGLKTRVLFELISDADHKAKIGDVAAGDEGNTAEIDEQDSVSRFKIHQFINEVEGLTSSSKTVSGKRILEITRTNSAAPPTTDGLKLSNGAIGECNLFVSTLRAAVVLLSSYTGVEDVKEDARALLHELLLLATQEIEEDGAEEGGGKTRTMDLSLASIGRLESEIVGINHKLKKLMGKWEAVHGMEGMEEEAEVEEEEEGDAVMMKRWTGKPANPLRKISGESRINPNTLECTGVPGGGFASVGTAGCVLSKGKWYYEVQLGSAGCMQLGWADCSYQSNSDRGDGCGDGTSSWAYDGWRLLRWNKDAVDFGVKWKKGDRVGVMVDLDAEGGAVIGYTLNGKGEDIGMGVAFRDVKPNGGVYACLSFNRKEQCRVILGDSEGNCEGGIKHLPEGYRCVGEALQELCEEQEGAPLGDFSGGEVGSEIFSHQHRYFGSDASVHLGGGGLLGGGFGGRGDGGWATKSGKVAAKVEGLKAGDFEGLRAERCQFFKASQQALLVDLAVVTYKLGVLYARRALMGLLAALGEQFNVGMIEKDVDGWFKLIETVAEGAIGLTGEAGAMVLAAEKLGLGCSGFSKGDGSSCGVLFLNAFTTGGAAGVPQVAEFALGAGGSGVLAFVRDGIEVALRESEGFRLKALQYVRTVVRGIARAELVKGGEGSDEDLVGGARGVGVGVGGGDLRFASWLSDLLVQQGVGGDLFSVWTVGLLSPSVPFRMVCGGQVCSLLRSDPGLLEGLQEGVVMRYLKRLRSTVVRRIWAERAAAPVYSRYVQTLVELLNCVEQAGGAGWCDAFERDGTVFAELPGATPVDELPVYAGSLKLLKIDGWGAKAGSEIRSLNDSGVGAPFLDVGGVVLRGPDWEGGDEDGLAVFMKKDASSEDIVGAILDSVVAKVAGSEEEEKLATGVVTGVLDTGRRRVRWDKTGEEAEYSFGRDGKFAIVNVVTNEEKTRVLRRHHFPEGPRGVAARLGFGAGAELGVVLRVSEEEGWGLMELPHFGAGVLCSVATSDEGLRVRELSLVWGDANNGWLERFGTPAYVAGTELLLKKDGEALAGSSSFTAEVGGEVALDSVWSLDLLAGERSMLDFDKACTAATLALSKDRMSVSCVSSEVRGIAFGRVGHVSGQHYWEVKCESGAPGSVFIGVASKPPGRPLNLNRWSGHGFVNFHVVGVMLDCDAGRVSFFLDGLKYGEHVLNDLGVAFEGISPAGYIGDGLSSGGLGQGAPNVGDGGRRGGNGGGKVLLSALFPVVGLKDVGDRVTFTRKYCGSLRPSVGHPSMNLAAALACCRLEVDGGAARRLYDQWREGSGIVVNTRGNVLKRVSTKTEDMVDACVRLGMTDLLLPGDIIKLKKSCGRPLELSEVARVVGASGGNLFVAVVSQSGEGGSLHEGGGRAWCMSECDVVDGGFEVLKRAEDWTLDVVLERSGAFAGGDMKIVYDAVVRADVELDGASEQISSLPKGDVTIPFLERRRNSCNVVRLRVRVPATDGGEEKEGWISQKIRGGDEEDIAVIVGEGEGKSAAEVVKSTMRKLKASGVLGEERAAEVEIEPSSFDNIALEDDALNKALVRVWNQWQSTVGQDECQLDGRAVPFADAVVAFRVALGQDSGGEGVAAMNAAALELLDGLLEGVTVSDLVVRSVSLLCHNRAAAHGLPLALERIAEKKELLFTHTKRGFFNRIVEATATPTAPSSDEYEDPREIRKISVNRIAATRDPGNLKKALFSQLQKELGSSSAAALRRSFVGNGHGGQARCFSVKFAGEGNNDYGGPFRQLFFDTLSALASEDCPVGVLRPTANNAHGVGGGQDLFQLASAGDLEADVDDRVAEIRRAAGRILPADNNRRWLGKLVGIAIRCGITVPLRLGAKSFWGRLVGGDESSVDQRLALLAEVDSLAAKQGGAAGGDGVADALAFADVLAGLGGIIPTETLAIFTANEAAELFVGPDDVNIDAMRSTSEYTGGFKQDSPTVVMFWDVVTAMSRSERQQFLVFVSGRSTVPENMHFTLQKSSHGADHLPTASTCFFSLSLADEYESQEQLREKLNFAASNAHTMDADFVTNSRELSAGWGA</sequence>
<dbReference type="PROSITE" id="PS50237">
    <property type="entry name" value="HECT"/>
    <property type="match status" value="1"/>
</dbReference>
<proteinExistence type="predicted"/>
<evidence type="ECO:0000313" key="7">
    <source>
        <dbReference type="Proteomes" id="UP001165060"/>
    </source>
</evidence>
<evidence type="ECO:0000259" key="5">
    <source>
        <dbReference type="PROSITE" id="PS50237"/>
    </source>
</evidence>
<dbReference type="Gene3D" id="3.90.1750.10">
    <property type="entry name" value="Hect, E3 ligase catalytic domains"/>
    <property type="match status" value="1"/>
</dbReference>
<dbReference type="InterPro" id="IPR043136">
    <property type="entry name" value="B30.2/SPRY_sf"/>
</dbReference>
<feature type="region of interest" description="Disordered" evidence="3">
    <location>
        <begin position="664"/>
        <end position="687"/>
    </location>
</feature>
<dbReference type="Gene3D" id="3.30.2410.10">
    <property type="entry name" value="Hect, E3 ligase catalytic domain"/>
    <property type="match status" value="1"/>
</dbReference>
<dbReference type="InterPro" id="IPR003877">
    <property type="entry name" value="SPRY_dom"/>
</dbReference>
<feature type="domain" description="B30.2/SPRY" evidence="4">
    <location>
        <begin position="1159"/>
        <end position="1354"/>
    </location>
</feature>
<dbReference type="PANTHER" id="PTHR46654">
    <property type="entry name" value="E3 UBIQUITIN-PROTEIN LIGASE HECTD3"/>
    <property type="match status" value="1"/>
</dbReference>
<evidence type="ECO:0000259" key="4">
    <source>
        <dbReference type="PROSITE" id="PS50188"/>
    </source>
</evidence>
<accession>A0ABQ6MG63</accession>